<dbReference type="SUPFAM" id="SSF53098">
    <property type="entry name" value="Ribonuclease H-like"/>
    <property type="match status" value="1"/>
</dbReference>
<dbReference type="InterPro" id="IPR012337">
    <property type="entry name" value="RNaseH-like_sf"/>
</dbReference>
<dbReference type="Proteomes" id="UP000789901">
    <property type="component" value="Unassembled WGS sequence"/>
</dbReference>
<evidence type="ECO:0000313" key="6">
    <source>
        <dbReference type="EMBL" id="CAG8811521.1"/>
    </source>
</evidence>
<dbReference type="InterPro" id="IPR052035">
    <property type="entry name" value="ZnF_BED_domain_contain"/>
</dbReference>
<comment type="subcellular location">
    <subcellularLocation>
        <location evidence="1">Nucleus</location>
    </subcellularLocation>
</comment>
<comment type="caution">
    <text evidence="6">The sequence shown here is derived from an EMBL/GenBank/DDBJ whole genome shotgun (WGS) entry which is preliminary data.</text>
</comment>
<keyword evidence="2" id="KW-0479">Metal-binding</keyword>
<protein>
    <submittedName>
        <fullName evidence="6">16905_t:CDS:1</fullName>
    </submittedName>
</protein>
<dbReference type="PANTHER" id="PTHR46481">
    <property type="entry name" value="ZINC FINGER BED DOMAIN-CONTAINING PROTEIN 4"/>
    <property type="match status" value="1"/>
</dbReference>
<evidence type="ECO:0000256" key="2">
    <source>
        <dbReference type="ARBA" id="ARBA00022723"/>
    </source>
</evidence>
<evidence type="ECO:0000256" key="3">
    <source>
        <dbReference type="ARBA" id="ARBA00022771"/>
    </source>
</evidence>
<dbReference type="EMBL" id="CAJVQB010027977">
    <property type="protein sequence ID" value="CAG8811521.1"/>
    <property type="molecule type" value="Genomic_DNA"/>
</dbReference>
<keyword evidence="5" id="KW-0539">Nucleus</keyword>
<proteinExistence type="predicted"/>
<keyword evidence="7" id="KW-1185">Reference proteome</keyword>
<reference evidence="6 7" key="1">
    <citation type="submission" date="2021-06" db="EMBL/GenBank/DDBJ databases">
        <authorList>
            <person name="Kallberg Y."/>
            <person name="Tangrot J."/>
            <person name="Rosling A."/>
        </authorList>
    </citation>
    <scope>NUCLEOTIDE SEQUENCE [LARGE SCALE GENOMIC DNA]</scope>
    <source>
        <strain evidence="6 7">120-4 pot B 10/14</strain>
    </source>
</reference>
<dbReference type="PANTHER" id="PTHR46481:SF10">
    <property type="entry name" value="ZINC FINGER BED DOMAIN-CONTAINING PROTEIN 39"/>
    <property type="match status" value="1"/>
</dbReference>
<gene>
    <name evidence="6" type="ORF">GMARGA_LOCUS25358</name>
</gene>
<organism evidence="6 7">
    <name type="scientific">Gigaspora margarita</name>
    <dbReference type="NCBI Taxonomy" id="4874"/>
    <lineage>
        <taxon>Eukaryota</taxon>
        <taxon>Fungi</taxon>
        <taxon>Fungi incertae sedis</taxon>
        <taxon>Mucoromycota</taxon>
        <taxon>Glomeromycotina</taxon>
        <taxon>Glomeromycetes</taxon>
        <taxon>Diversisporales</taxon>
        <taxon>Gigasporaceae</taxon>
        <taxon>Gigaspora</taxon>
    </lineage>
</organism>
<evidence type="ECO:0000256" key="5">
    <source>
        <dbReference type="ARBA" id="ARBA00023242"/>
    </source>
</evidence>
<sequence>MKPHSSYVQKKLVHQVVQYIVSHVQPIYLVKIDNFKLLIKSFDSQFKMACVSTIKMIIFDSYTSAIKQIIDLILGTSDTVSLTFDIWSSQAYNSYIRITCHWLTEPFESHEIILEIGIFSITTDNSVNVKSAVQQIGITNVKSLVSILSKEKKRKQLHEAQLQINPGLKELLDVIKDVDTRWNSTFHSIELLVYLRPAIMQLYSTLNNHALREIRKKAEMMSSFLPSEEEFELLEELIAIFSPFDEATQFLSRSKYLILGFMIPMLEELARWLKYLTGHNEEAIFVKDTILDNLIE</sequence>
<evidence type="ECO:0000313" key="7">
    <source>
        <dbReference type="Proteomes" id="UP000789901"/>
    </source>
</evidence>
<keyword evidence="4" id="KW-0862">Zinc</keyword>
<accession>A0ABN7W159</accession>
<name>A0ABN7W159_GIGMA</name>
<keyword evidence="3" id="KW-0863">Zinc-finger</keyword>
<evidence type="ECO:0000256" key="4">
    <source>
        <dbReference type="ARBA" id="ARBA00022833"/>
    </source>
</evidence>
<evidence type="ECO:0000256" key="1">
    <source>
        <dbReference type="ARBA" id="ARBA00004123"/>
    </source>
</evidence>